<proteinExistence type="predicted"/>
<dbReference type="PANTHER" id="PTHR35218:SF9">
    <property type="entry name" value="ENDONUCLEASE_EXONUCLEASE_PHOSPHATASE DOMAIN-CONTAINING PROTEIN"/>
    <property type="match status" value="1"/>
</dbReference>
<name>A0A0B2S728_GLYSO</name>
<evidence type="ECO:0000313" key="1">
    <source>
        <dbReference type="EMBL" id="KHN28814.1"/>
    </source>
</evidence>
<reference evidence="1" key="1">
    <citation type="submission" date="2014-07" db="EMBL/GenBank/DDBJ databases">
        <title>Identification of a novel salt tolerance gene in wild soybean by whole-genome sequencing.</title>
        <authorList>
            <person name="Lam H.-M."/>
            <person name="Qi X."/>
            <person name="Li M.-W."/>
            <person name="Liu X."/>
            <person name="Xie M."/>
            <person name="Ni M."/>
            <person name="Xu X."/>
        </authorList>
    </citation>
    <scope>NUCLEOTIDE SEQUENCE [LARGE SCALE GENOMIC DNA]</scope>
    <source>
        <tissue evidence="1">Root</tissue>
    </source>
</reference>
<gene>
    <name evidence="1" type="ORF">glysoja_042172</name>
</gene>
<feature type="non-terminal residue" evidence="1">
    <location>
        <position position="1"/>
    </location>
</feature>
<sequence length="87" mass="10126">LIKSYKPSLLMLYETHVAFSKVEIFWKSLGYSSLFIQEAQGHSRGIWILTIRMDVNFSLVESMPQSITFVIKKLTCHWYCTSVYTSP</sequence>
<dbReference type="Proteomes" id="UP000053555">
    <property type="component" value="Unassembled WGS sequence"/>
</dbReference>
<dbReference type="PANTHER" id="PTHR35218">
    <property type="entry name" value="RNASE H DOMAIN-CONTAINING PROTEIN"/>
    <property type="match status" value="1"/>
</dbReference>
<accession>A0A0B2S728</accession>
<dbReference type="EMBL" id="KN652411">
    <property type="protein sequence ID" value="KHN28814.1"/>
    <property type="molecule type" value="Genomic_DNA"/>
</dbReference>
<feature type="non-terminal residue" evidence="1">
    <location>
        <position position="87"/>
    </location>
</feature>
<organism evidence="1">
    <name type="scientific">Glycine soja</name>
    <name type="common">Wild soybean</name>
    <dbReference type="NCBI Taxonomy" id="3848"/>
    <lineage>
        <taxon>Eukaryota</taxon>
        <taxon>Viridiplantae</taxon>
        <taxon>Streptophyta</taxon>
        <taxon>Embryophyta</taxon>
        <taxon>Tracheophyta</taxon>
        <taxon>Spermatophyta</taxon>
        <taxon>Magnoliopsida</taxon>
        <taxon>eudicotyledons</taxon>
        <taxon>Gunneridae</taxon>
        <taxon>Pentapetalae</taxon>
        <taxon>rosids</taxon>
        <taxon>fabids</taxon>
        <taxon>Fabales</taxon>
        <taxon>Fabaceae</taxon>
        <taxon>Papilionoideae</taxon>
        <taxon>50 kb inversion clade</taxon>
        <taxon>NPAAA clade</taxon>
        <taxon>indigoferoid/millettioid clade</taxon>
        <taxon>Phaseoleae</taxon>
        <taxon>Glycine</taxon>
        <taxon>Glycine subgen. Soja</taxon>
    </lineage>
</organism>
<protein>
    <submittedName>
        <fullName evidence="1">Uncharacterized protein</fullName>
    </submittedName>
</protein>
<dbReference type="AlphaFoldDB" id="A0A0B2S728"/>